<proteinExistence type="predicted"/>
<name>A0A7K1UAP5_9BACT</name>
<organism evidence="1 2">
    <name type="scientific">Chitinophaga tropicalis</name>
    <dbReference type="NCBI Taxonomy" id="2683588"/>
    <lineage>
        <taxon>Bacteria</taxon>
        <taxon>Pseudomonadati</taxon>
        <taxon>Bacteroidota</taxon>
        <taxon>Chitinophagia</taxon>
        <taxon>Chitinophagales</taxon>
        <taxon>Chitinophagaceae</taxon>
        <taxon>Chitinophaga</taxon>
    </lineage>
</organism>
<accession>A0A7K1UAP5</accession>
<dbReference type="EMBL" id="WRXN01000013">
    <property type="protein sequence ID" value="MVT11348.1"/>
    <property type="molecule type" value="Genomic_DNA"/>
</dbReference>
<protein>
    <submittedName>
        <fullName evidence="1">Uncharacterized protein</fullName>
    </submittedName>
</protein>
<dbReference type="RefSeq" id="WP_157308776.1">
    <property type="nucleotide sequence ID" value="NZ_WRXN01000013.1"/>
</dbReference>
<dbReference type="AlphaFoldDB" id="A0A7K1UAP5"/>
<evidence type="ECO:0000313" key="1">
    <source>
        <dbReference type="EMBL" id="MVT11348.1"/>
    </source>
</evidence>
<sequence>MTTLFASRPITKHSMDTAGTRTMAYAVSKEQHSNFHHGGKPIIYCRTGEPVDLIAEHGDIWIVESTAGIRFPVNKKFVIHLKNSNSNG</sequence>
<evidence type="ECO:0000313" key="2">
    <source>
        <dbReference type="Proteomes" id="UP000461730"/>
    </source>
</evidence>
<keyword evidence="2" id="KW-1185">Reference proteome</keyword>
<comment type="caution">
    <text evidence="1">The sequence shown here is derived from an EMBL/GenBank/DDBJ whole genome shotgun (WGS) entry which is preliminary data.</text>
</comment>
<reference evidence="1 2" key="1">
    <citation type="submission" date="2019-12" db="EMBL/GenBank/DDBJ databases">
        <title>Chitinophaga sp. strain ysch24 (GDMCC 1.1355), whole genome shotgun sequence.</title>
        <authorList>
            <person name="Zhang X."/>
        </authorList>
    </citation>
    <scope>NUCLEOTIDE SEQUENCE [LARGE SCALE GENOMIC DNA]</scope>
    <source>
        <strain evidence="2">ysch24</strain>
    </source>
</reference>
<gene>
    <name evidence="1" type="ORF">GO493_23985</name>
</gene>
<dbReference type="Proteomes" id="UP000461730">
    <property type="component" value="Unassembled WGS sequence"/>
</dbReference>